<keyword evidence="2" id="KW-0378">Hydrolase</keyword>
<dbReference type="Gene3D" id="3.40.50.1820">
    <property type="entry name" value="alpha/beta hydrolase"/>
    <property type="match status" value="1"/>
</dbReference>
<dbReference type="PANTHER" id="PTHR11614">
    <property type="entry name" value="PHOSPHOLIPASE-RELATED"/>
    <property type="match status" value="1"/>
</dbReference>
<comment type="caution">
    <text evidence="2">The sequence shown here is derived from an EMBL/GenBank/DDBJ whole genome shotgun (WGS) entry which is preliminary data.</text>
</comment>
<evidence type="ECO:0000313" key="3">
    <source>
        <dbReference type="Proteomes" id="UP000622610"/>
    </source>
</evidence>
<dbReference type="AlphaFoldDB" id="A0A917JCK1"/>
<gene>
    <name evidence="2" type="ORF">GCM10011482_00170</name>
</gene>
<dbReference type="SUPFAM" id="SSF53474">
    <property type="entry name" value="alpha/beta-Hydrolases"/>
    <property type="match status" value="1"/>
</dbReference>
<accession>A0A917JCK1</accession>
<dbReference type="InterPro" id="IPR051044">
    <property type="entry name" value="MAG_DAG_Lipase"/>
</dbReference>
<dbReference type="RefSeq" id="WP_188366227.1">
    <property type="nucleotide sequence ID" value="NZ_BMDT01000001.1"/>
</dbReference>
<dbReference type="GO" id="GO:0016787">
    <property type="term" value="F:hydrolase activity"/>
    <property type="evidence" value="ECO:0007669"/>
    <property type="project" value="UniProtKB-KW"/>
</dbReference>
<evidence type="ECO:0000259" key="1">
    <source>
        <dbReference type="Pfam" id="PF12146"/>
    </source>
</evidence>
<dbReference type="Proteomes" id="UP000622610">
    <property type="component" value="Unassembled WGS sequence"/>
</dbReference>
<reference evidence="2" key="2">
    <citation type="submission" date="2020-09" db="EMBL/GenBank/DDBJ databases">
        <authorList>
            <person name="Sun Q."/>
            <person name="Sedlacek I."/>
        </authorList>
    </citation>
    <scope>NUCLEOTIDE SEQUENCE</scope>
    <source>
        <strain evidence="2">CCM 8433</strain>
    </source>
</reference>
<feature type="domain" description="Serine aminopeptidase S33" evidence="1">
    <location>
        <begin position="75"/>
        <end position="328"/>
    </location>
</feature>
<evidence type="ECO:0000313" key="2">
    <source>
        <dbReference type="EMBL" id="GGI64363.1"/>
    </source>
</evidence>
<dbReference type="Pfam" id="PF12146">
    <property type="entry name" value="Hydrolase_4"/>
    <property type="match status" value="1"/>
</dbReference>
<sequence length="343" mass="39059">MRKKQRRLLVPLGLLGLGIGATYFLFRDRPDNQFPKLDKKQSTDTIPHKQSNFFLMVDDGLPLAVTITQPTDNEKIKGIVQIIHGILEHKNRYQDFANFLADNGYVVLTSDNRGHGESVNQQNPLGHMPGVDRMVADQVYLTTFIKEQYPDVPMYLYGHSFGSILARNYLKENDQLIDKLLLTGTVSYQKLAPLGIQLAKIANKLTGEQKHSWLLKRLSDYGNEDKSWLTNDLSQIEKLENDTQMIPGYTNQGVATIWQADYELKQIKKYHCQNPMLPILSLSGMEDEEITGGLTGLADTKATLEAIGYQDVQIFEYEGMKHEVLNEIENALVYQRILDFFES</sequence>
<dbReference type="InterPro" id="IPR029058">
    <property type="entry name" value="AB_hydrolase_fold"/>
</dbReference>
<protein>
    <submittedName>
        <fullName evidence="2">Alpha/beta hydrolase</fullName>
    </submittedName>
</protein>
<reference evidence="2" key="1">
    <citation type="journal article" date="2014" name="Int. J. Syst. Evol. Microbiol.">
        <title>Complete genome sequence of Corynebacterium casei LMG S-19264T (=DSM 44701T), isolated from a smear-ripened cheese.</title>
        <authorList>
            <consortium name="US DOE Joint Genome Institute (JGI-PGF)"/>
            <person name="Walter F."/>
            <person name="Albersmeier A."/>
            <person name="Kalinowski J."/>
            <person name="Ruckert C."/>
        </authorList>
    </citation>
    <scope>NUCLEOTIDE SEQUENCE</scope>
    <source>
        <strain evidence="2">CCM 8433</strain>
    </source>
</reference>
<dbReference type="InterPro" id="IPR022742">
    <property type="entry name" value="Hydrolase_4"/>
</dbReference>
<organism evidence="2 3">
    <name type="scientific">Enterococcus alcedinis</name>
    <dbReference type="NCBI Taxonomy" id="1274384"/>
    <lineage>
        <taxon>Bacteria</taxon>
        <taxon>Bacillati</taxon>
        <taxon>Bacillota</taxon>
        <taxon>Bacilli</taxon>
        <taxon>Lactobacillales</taxon>
        <taxon>Enterococcaceae</taxon>
        <taxon>Enterococcus</taxon>
    </lineage>
</organism>
<proteinExistence type="predicted"/>
<name>A0A917JCK1_9ENTE</name>
<keyword evidence="3" id="KW-1185">Reference proteome</keyword>
<dbReference type="EMBL" id="BMDT01000001">
    <property type="protein sequence ID" value="GGI64363.1"/>
    <property type="molecule type" value="Genomic_DNA"/>
</dbReference>